<dbReference type="EMBL" id="JAIVFQ010000038">
    <property type="protein sequence ID" value="MCC5601852.1"/>
    <property type="molecule type" value="Genomic_DNA"/>
</dbReference>
<name>A0ABS8IEI2_9NOSO</name>
<comment type="caution">
    <text evidence="1">The sequence shown here is derived from an EMBL/GenBank/DDBJ whole genome shotgun (WGS) entry which is preliminary data.</text>
</comment>
<reference evidence="1 2" key="1">
    <citation type="journal article" date="2021" name="Microorganisms">
        <title>Genome Evolution of Filamentous Cyanobacterium Nostoc Species: From Facultative Symbiosis to Free Living.</title>
        <authorList>
            <person name="Huo D."/>
            <person name="Li H."/>
            <person name="Cai F."/>
            <person name="Guo X."/>
            <person name="Qiao Z."/>
            <person name="Wang W."/>
            <person name="Yu G."/>
            <person name="Li R."/>
        </authorList>
    </citation>
    <scope>NUCLEOTIDE SEQUENCE [LARGE SCALE GENOMIC DNA]</scope>
    <source>
        <strain evidence="1 2">CHAB 5714</strain>
    </source>
</reference>
<dbReference type="RefSeq" id="WP_229486842.1">
    <property type="nucleotide sequence ID" value="NZ_JAIVFQ010000038.1"/>
</dbReference>
<gene>
    <name evidence="1" type="ORF">LC586_22245</name>
</gene>
<accession>A0ABS8IEI2</accession>
<protein>
    <submittedName>
        <fullName evidence="1">Uncharacterized protein</fullName>
    </submittedName>
</protein>
<keyword evidence="2" id="KW-1185">Reference proteome</keyword>
<proteinExistence type="predicted"/>
<dbReference type="Proteomes" id="UP001199525">
    <property type="component" value="Unassembled WGS sequence"/>
</dbReference>
<organism evidence="1 2">
    <name type="scientific">Nostoc favosum CHAB5714</name>
    <dbReference type="NCBI Taxonomy" id="2780399"/>
    <lineage>
        <taxon>Bacteria</taxon>
        <taxon>Bacillati</taxon>
        <taxon>Cyanobacteriota</taxon>
        <taxon>Cyanophyceae</taxon>
        <taxon>Nostocales</taxon>
        <taxon>Nostocaceae</taxon>
        <taxon>Nostoc</taxon>
        <taxon>Nostoc favosum</taxon>
    </lineage>
</organism>
<evidence type="ECO:0000313" key="2">
    <source>
        <dbReference type="Proteomes" id="UP001199525"/>
    </source>
</evidence>
<evidence type="ECO:0000313" key="1">
    <source>
        <dbReference type="EMBL" id="MCC5601852.1"/>
    </source>
</evidence>
<sequence length="63" mass="6837">MADQELELLSSKIDAGVKTAIAAAIERHRKLGQSISIMQNGKVVTLTADEISAIQNQHNNINH</sequence>